<dbReference type="Pfam" id="PF11130">
    <property type="entry name" value="TraC_F_IV"/>
    <property type="match status" value="1"/>
</dbReference>
<feature type="region of interest" description="Disordered" evidence="1">
    <location>
        <begin position="1"/>
        <end position="42"/>
    </location>
</feature>
<dbReference type="AlphaFoldDB" id="A0A376KHS4"/>
<feature type="compositionally biased region" description="Basic residues" evidence="1">
    <location>
        <begin position="1"/>
        <end position="10"/>
    </location>
</feature>
<gene>
    <name evidence="2" type="ORF">NCTC10764_06372</name>
</gene>
<dbReference type="InterPro" id="IPR025955">
    <property type="entry name" value="TraC/Conjuga_ATPase"/>
</dbReference>
<evidence type="ECO:0000256" key="1">
    <source>
        <dbReference type="SAM" id="MobiDB-lite"/>
    </source>
</evidence>
<evidence type="ECO:0000313" key="3">
    <source>
        <dbReference type="Proteomes" id="UP000255201"/>
    </source>
</evidence>
<accession>A0A376KHS4</accession>
<dbReference type="Proteomes" id="UP000255201">
    <property type="component" value="Unassembled WGS sequence"/>
</dbReference>
<reference evidence="2 3" key="1">
    <citation type="submission" date="2018-06" db="EMBL/GenBank/DDBJ databases">
        <authorList>
            <consortium name="Pathogen Informatics"/>
            <person name="Doyle S."/>
        </authorList>
    </citation>
    <scope>NUCLEOTIDE SEQUENCE [LARGE SCALE GENOMIC DNA]</scope>
    <source>
        <strain evidence="2 3">NCTC10764</strain>
    </source>
</reference>
<name>A0A376KHS4_ECOLX</name>
<evidence type="ECO:0000313" key="2">
    <source>
        <dbReference type="EMBL" id="STE82293.1"/>
    </source>
</evidence>
<proteinExistence type="predicted"/>
<protein>
    <submittedName>
        <fullName evidence="2">Putative plasmid-related outer membrane ATPase</fullName>
    </submittedName>
</protein>
<organism evidence="2 3">
    <name type="scientific">Escherichia coli</name>
    <dbReference type="NCBI Taxonomy" id="562"/>
    <lineage>
        <taxon>Bacteria</taxon>
        <taxon>Pseudomonadati</taxon>
        <taxon>Pseudomonadota</taxon>
        <taxon>Gammaproteobacteria</taxon>
        <taxon>Enterobacterales</taxon>
        <taxon>Enterobacteriaceae</taxon>
        <taxon>Escherichia</taxon>
    </lineage>
</organism>
<dbReference type="EMBL" id="UFZL01000005">
    <property type="protein sequence ID" value="STE82293.1"/>
    <property type="molecule type" value="Genomic_DNA"/>
</dbReference>
<feature type="compositionally biased region" description="Polar residues" evidence="1">
    <location>
        <begin position="11"/>
        <end position="20"/>
    </location>
</feature>
<sequence>MAFTLFKRRNVTTPSETETAGQGFVPPVPAGAQPLKRPGQMTQEEEVRVYHAGPSVIDFLPWVEYLDEAQCLLLDDGMSVGAVYDVTPAATEGRTEERLEQIRDMVEDALQDSFDEYDTHPWVVQFFCQDENDVDAYLDYLKGYVKPHAQGTAFTEAWLGEMERHLRGIARPEGLFTDTLVTGQPWRGQQRRTRMVIYRRIAKNNSDPMPPVAMLNQVCDRVVSALGSAGVRCHRMNGLQVHSWLLRLFNPAPSWISREDLYRMASRADPRENAADVMPVMTDFAESLWVYPASFRSGERGCGGLMICHIVPWWWRSSVRHRSRAPLPVRCPGEKKR</sequence>